<dbReference type="SUPFAM" id="SSF54373">
    <property type="entry name" value="FAD-linked reductases, C-terminal domain"/>
    <property type="match status" value="1"/>
</dbReference>
<evidence type="ECO:0000259" key="3">
    <source>
        <dbReference type="Pfam" id="PF01266"/>
    </source>
</evidence>
<dbReference type="PANTHER" id="PTHR13847:SF280">
    <property type="entry name" value="D-AMINO ACID DEHYDROGENASE"/>
    <property type="match status" value="1"/>
</dbReference>
<proteinExistence type="inferred from homology"/>
<evidence type="ECO:0000313" key="5">
    <source>
        <dbReference type="Proteomes" id="UP000297564"/>
    </source>
</evidence>
<dbReference type="PANTHER" id="PTHR13847">
    <property type="entry name" value="SARCOSINE DEHYDROGENASE-RELATED"/>
    <property type="match status" value="1"/>
</dbReference>
<organism evidence="4 5">
    <name type="scientific">Ramlibacter rhizophilus</name>
    <dbReference type="NCBI Taxonomy" id="1781167"/>
    <lineage>
        <taxon>Bacteria</taxon>
        <taxon>Pseudomonadati</taxon>
        <taxon>Pseudomonadota</taxon>
        <taxon>Betaproteobacteria</taxon>
        <taxon>Burkholderiales</taxon>
        <taxon>Comamonadaceae</taxon>
        <taxon>Ramlibacter</taxon>
    </lineage>
</organism>
<dbReference type="OrthoDB" id="18526at2"/>
<dbReference type="RefSeq" id="WP_135284904.1">
    <property type="nucleotide sequence ID" value="NZ_SMLL01000003.1"/>
</dbReference>
<protein>
    <submittedName>
        <fullName evidence="4">FAD-dependent oxidoreductase</fullName>
    </submittedName>
</protein>
<dbReference type="AlphaFoldDB" id="A0A4Z0BUB8"/>
<dbReference type="GO" id="GO:0005737">
    <property type="term" value="C:cytoplasm"/>
    <property type="evidence" value="ECO:0007669"/>
    <property type="project" value="TreeGrafter"/>
</dbReference>
<dbReference type="SUPFAM" id="SSF51905">
    <property type="entry name" value="FAD/NAD(P)-binding domain"/>
    <property type="match status" value="1"/>
</dbReference>
<evidence type="ECO:0000256" key="2">
    <source>
        <dbReference type="ARBA" id="ARBA00023002"/>
    </source>
</evidence>
<dbReference type="Pfam" id="PF01266">
    <property type="entry name" value="DAO"/>
    <property type="match status" value="1"/>
</dbReference>
<evidence type="ECO:0000256" key="1">
    <source>
        <dbReference type="ARBA" id="ARBA00009410"/>
    </source>
</evidence>
<sequence>MNIAIVGAGVVGVTTAYELALRGHAVSVFERRGGVAEASSFAGGGLIAPGCLAPGAPMGASARTLRSFLEPHPAPLLRWPFGWRELAWRRDWRRANAGTGWHERRQAMQQLAEVSRVRLHELTLALELDYDRSPGLLVLLRSARERRQFAAVRAQWDAMGVRHEEVSPEEARTIEPALDARARFVSALHLPDEGVANSREVAQLLRRQAQQLGVQFNFDCAVLPLERGEPRRLQLQRGDGGAGSHRFDAVVLCTGVQGAELLRPLGLRLPIAPLWGYSVTARIGEPLNAPASAVFDERHKVLITRLGDRVRVSGGAELGGRPDERDPRVIESLYRVLQEWFPAAARLAGKCVTVQEWKGARPMLPDGAPVLGPSGLPGLWLNLGHGACGWALAFGCAGRLAQAIDGQGDDDFGPLGATRWWGR</sequence>
<dbReference type="Proteomes" id="UP000297564">
    <property type="component" value="Unassembled WGS sequence"/>
</dbReference>
<accession>A0A4Z0BUB8</accession>
<dbReference type="GO" id="GO:0008718">
    <property type="term" value="F:D-amino-acid dehydrogenase activity"/>
    <property type="evidence" value="ECO:0007669"/>
    <property type="project" value="TreeGrafter"/>
</dbReference>
<dbReference type="Gene3D" id="3.30.9.10">
    <property type="entry name" value="D-Amino Acid Oxidase, subunit A, domain 2"/>
    <property type="match status" value="1"/>
</dbReference>
<dbReference type="InterPro" id="IPR006076">
    <property type="entry name" value="FAD-dep_OxRdtase"/>
</dbReference>
<dbReference type="GO" id="GO:0055130">
    <property type="term" value="P:D-alanine catabolic process"/>
    <property type="evidence" value="ECO:0007669"/>
    <property type="project" value="TreeGrafter"/>
</dbReference>
<dbReference type="Gene3D" id="3.50.50.60">
    <property type="entry name" value="FAD/NAD(P)-binding domain"/>
    <property type="match status" value="2"/>
</dbReference>
<comment type="caution">
    <text evidence="4">The sequence shown here is derived from an EMBL/GenBank/DDBJ whole genome shotgun (WGS) entry which is preliminary data.</text>
</comment>
<comment type="similarity">
    <text evidence="1">Belongs to the DadA oxidoreductase family.</text>
</comment>
<reference evidence="4 5" key="1">
    <citation type="submission" date="2019-03" db="EMBL/GenBank/DDBJ databases">
        <title>Ramlibacter rhizophilus CCTCC AB2015357, whole genome shotgun sequence.</title>
        <authorList>
            <person name="Zhang X."/>
            <person name="Feng G."/>
            <person name="Zhu H."/>
        </authorList>
    </citation>
    <scope>NUCLEOTIDE SEQUENCE [LARGE SCALE GENOMIC DNA]</scope>
    <source>
        <strain evidence="4 5">CCTCC AB2015357</strain>
    </source>
</reference>
<dbReference type="InterPro" id="IPR036188">
    <property type="entry name" value="FAD/NAD-bd_sf"/>
</dbReference>
<keyword evidence="2" id="KW-0560">Oxidoreductase</keyword>
<evidence type="ECO:0000313" key="4">
    <source>
        <dbReference type="EMBL" id="TFZ01605.1"/>
    </source>
</evidence>
<dbReference type="EMBL" id="SMLL01000003">
    <property type="protein sequence ID" value="TFZ01605.1"/>
    <property type="molecule type" value="Genomic_DNA"/>
</dbReference>
<gene>
    <name evidence="4" type="ORF">EZ242_09565</name>
</gene>
<keyword evidence="5" id="KW-1185">Reference proteome</keyword>
<name>A0A4Z0BUB8_9BURK</name>
<feature type="domain" description="FAD dependent oxidoreductase" evidence="3">
    <location>
        <begin position="3"/>
        <end position="402"/>
    </location>
</feature>
<dbReference type="GO" id="GO:0005886">
    <property type="term" value="C:plasma membrane"/>
    <property type="evidence" value="ECO:0007669"/>
    <property type="project" value="TreeGrafter"/>
</dbReference>